<dbReference type="Proteomes" id="UP000274082">
    <property type="component" value="Chromosome 13"/>
</dbReference>
<evidence type="ECO:0000313" key="3">
    <source>
        <dbReference type="Proteomes" id="UP000274082"/>
    </source>
</evidence>
<feature type="region of interest" description="Disordered" evidence="1">
    <location>
        <begin position="131"/>
        <end position="181"/>
    </location>
</feature>
<name>A0A3Q8I9N0_LEIDO</name>
<proteinExistence type="predicted"/>
<protein>
    <submittedName>
        <fullName evidence="2">Uncharacterized protein</fullName>
    </submittedName>
</protein>
<accession>A0A3Q8I9N0</accession>
<feature type="region of interest" description="Disordered" evidence="1">
    <location>
        <begin position="237"/>
        <end position="313"/>
    </location>
</feature>
<keyword evidence="3" id="KW-1185">Reference proteome</keyword>
<dbReference type="VEuPathDB" id="TriTrypDB:LDHU3_13.1470"/>
<dbReference type="EMBL" id="CP029512">
    <property type="protein sequence ID" value="AYU77197.1"/>
    <property type="molecule type" value="Genomic_DNA"/>
</dbReference>
<gene>
    <name evidence="2" type="ORF">LdCL_130017400</name>
</gene>
<feature type="compositionally biased region" description="Basic and acidic residues" evidence="1">
    <location>
        <begin position="15"/>
        <end position="33"/>
    </location>
</feature>
<sequence length="928" mass="97565">MAEAVDRCLTAAQNSERDEERCRSSGSPHHDCLVKPTGTTAAKARQYPVTVAAPQALPTSSTSLASSPRSAKMESSSRILDKLPQQRQQPVSPGSPSSHAVSSTAVPVQHLYRVPSAFYAHNSFTSSAALSAARNHRGHGDTFTGPAPPRISAEGPTHRQLRLPPEANRSPSGMDALEERAHRAAELHASCGICEESETVLPWSTGSRSGEAGRTQVPVPSSLLTVQVARGYRISRHPSGLGAEERPPSDVGSVRLVPGSKRRRRPERMGSSAAAQLDQRLSYTSSHDGGGGAAVPMRRLASPSTSSSSSVALASPQSPATALVSAAAPASGISATQPPAASPPFNALLAAFGPAPSGIAALTAGAIGPPLATATVPPTRPPAWLRPWLSHALSRAMAAHLERDADTVTAAASSAATSTQGLDSFFPVAHAATATASVASASAQPCTLRSALLLIFDGLERFEADLAEVLLDGPRTHGSSNFFQGVDVRDCRASFSFFPSPPAAAAASGVFDELVEQLRRLMRQWCEVLSQWPCEAATLGYVEWWMGHPAWTDLVACDTAIPATLSVSSATPAAMNRKETTGRRTETSHGGELQPPQPQPPEAAFVLQGILAAVVTEGMRTLLDALVDAFVRAVSELLHSTAVIGQPRNASQTTSCPDLQAEVAVAAFAKAQHTCLALLRLLTSLYVSPPRVLQQLRTLVQVDGCCGTALTGGTANDDAKTTTRHEDEGSPASPGSLSTATAAVVAGEDRQHQLHPHPHPSSSSLSTPRGGPPGSPSASRVCISALDNSQLRSRACQLHYQLLYAVCRLCNELPMLWQPQDDTRNAEEDEEGNGVRASSAAYMHLSPRLRHDGECKMAKLTLFATAARLAATVSALLLHVQLPMKGDLLCVASRLAQWRATLLRSSCMSEREYAAAMGHLCALMAQAT</sequence>
<reference evidence="2 3" key="1">
    <citation type="journal article" date="2018" name="Sci. Rep.">
        <title>A complete Leishmania donovani reference genome identifies novel genetic variations associated with virulence.</title>
        <authorList>
            <person name="Lypaczewski P."/>
            <person name="Hoshizaki J."/>
            <person name="Zhang W.-W."/>
            <person name="McCall L.-I."/>
            <person name="Torcivia-Rodriguez J."/>
            <person name="Simonyan V."/>
            <person name="Kaur A."/>
            <person name="Dewar K."/>
            <person name="Matlashewski G."/>
        </authorList>
    </citation>
    <scope>NUCLEOTIDE SEQUENCE [LARGE SCALE GENOMIC DNA]</scope>
    <source>
        <strain evidence="2 3">LdCL</strain>
    </source>
</reference>
<feature type="compositionally biased region" description="Basic and acidic residues" evidence="1">
    <location>
        <begin position="576"/>
        <end position="589"/>
    </location>
</feature>
<organism evidence="2 3">
    <name type="scientific">Leishmania donovani</name>
    <dbReference type="NCBI Taxonomy" id="5661"/>
    <lineage>
        <taxon>Eukaryota</taxon>
        <taxon>Discoba</taxon>
        <taxon>Euglenozoa</taxon>
        <taxon>Kinetoplastea</taxon>
        <taxon>Metakinetoplastina</taxon>
        <taxon>Trypanosomatida</taxon>
        <taxon>Trypanosomatidae</taxon>
        <taxon>Leishmaniinae</taxon>
        <taxon>Leishmania</taxon>
    </lineage>
</organism>
<dbReference type="VEuPathDB" id="TriTrypDB:LdBPK_131190.1"/>
<evidence type="ECO:0000313" key="2">
    <source>
        <dbReference type="EMBL" id="AYU77197.1"/>
    </source>
</evidence>
<dbReference type="VEuPathDB" id="TriTrypDB:LdCL_130017400"/>
<feature type="region of interest" description="Disordered" evidence="1">
    <location>
        <begin position="571"/>
        <end position="599"/>
    </location>
</feature>
<feature type="compositionally biased region" description="Low complexity" evidence="1">
    <location>
        <begin position="760"/>
        <end position="769"/>
    </location>
</feature>
<feature type="region of interest" description="Disordered" evidence="1">
    <location>
        <begin position="83"/>
        <end position="102"/>
    </location>
</feature>
<evidence type="ECO:0000256" key="1">
    <source>
        <dbReference type="SAM" id="MobiDB-lite"/>
    </source>
</evidence>
<feature type="compositionally biased region" description="Low complexity" evidence="1">
    <location>
        <begin position="90"/>
        <end position="102"/>
    </location>
</feature>
<feature type="compositionally biased region" description="Low complexity" evidence="1">
    <location>
        <begin position="301"/>
        <end position="313"/>
    </location>
</feature>
<dbReference type="OrthoDB" id="266291at2759"/>
<feature type="region of interest" description="Disordered" evidence="1">
    <location>
        <begin position="1"/>
        <end position="77"/>
    </location>
</feature>
<feature type="region of interest" description="Disordered" evidence="1">
    <location>
        <begin position="713"/>
        <end position="780"/>
    </location>
</feature>
<dbReference type="AlphaFoldDB" id="A0A3Q8I9N0"/>
<feature type="compositionally biased region" description="Basic and acidic residues" evidence="1">
    <location>
        <begin position="717"/>
        <end position="728"/>
    </location>
</feature>
<feature type="compositionally biased region" description="Low complexity" evidence="1">
    <location>
        <begin position="56"/>
        <end position="68"/>
    </location>
</feature>